<evidence type="ECO:0000256" key="4">
    <source>
        <dbReference type="ARBA" id="ARBA00023159"/>
    </source>
</evidence>
<dbReference type="KEGG" id="hadh:FRZ61_43980"/>
<dbReference type="PANTHER" id="PTHR30293:SF0">
    <property type="entry name" value="NITROGEN ASSIMILATION REGULATORY PROTEIN NAC"/>
    <property type="match status" value="1"/>
</dbReference>
<dbReference type="Pfam" id="PF00126">
    <property type="entry name" value="HTH_1"/>
    <property type="match status" value="1"/>
</dbReference>
<accession>A0A5J6N4W4</accession>
<dbReference type="EMBL" id="CP042582">
    <property type="protein sequence ID" value="QEX24457.1"/>
    <property type="molecule type" value="Genomic_DNA"/>
</dbReference>
<sequence length="303" mass="32504">MPSLRQLRNFTAIAEVESLSKAATLIGVVPSALSTQLSALEKELGCTLARRDGRGVHLTQEGLELLYRARKILRSVAHLESEMRNFDRTADGEISVGLLPSLTGCLSAPLLAAIGNRFPRVRLKLREILSGDLAAALAAGHLDLATLYKHQVRADYLSIPLFTEPLLLAGPHNDAIFKRNPVGFRDIAMLPLILPSPQHGLRFIVDAAAASVGQPLDIRAEVDSFASMKSLLAQGFAFAILPQRSVDHGFAEAGVSVAPIDNPPLKREIVLAQPAQHLKSATVSVVAKLIAQLAPLGQPQAIR</sequence>
<dbReference type="SUPFAM" id="SSF46785">
    <property type="entry name" value="Winged helix' DNA-binding domain"/>
    <property type="match status" value="1"/>
</dbReference>
<dbReference type="PROSITE" id="PS50931">
    <property type="entry name" value="HTH_LYSR"/>
    <property type="match status" value="1"/>
</dbReference>
<keyword evidence="3" id="KW-0238">DNA-binding</keyword>
<evidence type="ECO:0000259" key="6">
    <source>
        <dbReference type="PROSITE" id="PS50931"/>
    </source>
</evidence>
<dbReference type="AlphaFoldDB" id="A0A5J6N4W4"/>
<dbReference type="InterPro" id="IPR000847">
    <property type="entry name" value="LysR_HTH_N"/>
</dbReference>
<organism evidence="7 8">
    <name type="scientific">Hypericibacter adhaerens</name>
    <dbReference type="NCBI Taxonomy" id="2602016"/>
    <lineage>
        <taxon>Bacteria</taxon>
        <taxon>Pseudomonadati</taxon>
        <taxon>Pseudomonadota</taxon>
        <taxon>Alphaproteobacteria</taxon>
        <taxon>Rhodospirillales</taxon>
        <taxon>Dongiaceae</taxon>
        <taxon>Hypericibacter</taxon>
    </lineage>
</organism>
<name>A0A5J6N4W4_9PROT</name>
<dbReference type="GO" id="GO:2000142">
    <property type="term" value="P:regulation of DNA-templated transcription initiation"/>
    <property type="evidence" value="ECO:0007669"/>
    <property type="project" value="TreeGrafter"/>
</dbReference>
<dbReference type="InterPro" id="IPR036390">
    <property type="entry name" value="WH_DNA-bd_sf"/>
</dbReference>
<reference evidence="7 8" key="1">
    <citation type="submission" date="2019-08" db="EMBL/GenBank/DDBJ databases">
        <title>Hyperibacter terrae gen. nov., sp. nov. and Hyperibacter viscosus sp. nov., two new members in the family Rhodospirillaceae isolated from the rhizosphere of Hypericum perforatum.</title>
        <authorList>
            <person name="Noviana Z."/>
        </authorList>
    </citation>
    <scope>NUCLEOTIDE SEQUENCE [LARGE SCALE GENOMIC DNA]</scope>
    <source>
        <strain evidence="7 8">R5959</strain>
    </source>
</reference>
<evidence type="ECO:0000256" key="3">
    <source>
        <dbReference type="ARBA" id="ARBA00023125"/>
    </source>
</evidence>
<dbReference type="InterPro" id="IPR005119">
    <property type="entry name" value="LysR_subst-bd"/>
</dbReference>
<dbReference type="GO" id="GO:0003700">
    <property type="term" value="F:DNA-binding transcription factor activity"/>
    <property type="evidence" value="ECO:0007669"/>
    <property type="project" value="InterPro"/>
</dbReference>
<dbReference type="FunFam" id="1.10.10.10:FF:000001">
    <property type="entry name" value="LysR family transcriptional regulator"/>
    <property type="match status" value="1"/>
</dbReference>
<keyword evidence="4" id="KW-0010">Activator</keyword>
<gene>
    <name evidence="7" type="primary">nac</name>
    <name evidence="7" type="ORF">FRZ61_43980</name>
</gene>
<keyword evidence="5" id="KW-0804">Transcription</keyword>
<dbReference type="OrthoDB" id="8479357at2"/>
<dbReference type="Pfam" id="PF03466">
    <property type="entry name" value="LysR_substrate"/>
    <property type="match status" value="1"/>
</dbReference>
<keyword evidence="2" id="KW-0805">Transcription regulation</keyword>
<dbReference type="SUPFAM" id="SSF53850">
    <property type="entry name" value="Periplasmic binding protein-like II"/>
    <property type="match status" value="1"/>
</dbReference>
<protein>
    <submittedName>
        <fullName evidence="7">LysR family transcriptional regulator</fullName>
    </submittedName>
</protein>
<comment type="similarity">
    <text evidence="1">Belongs to the LysR transcriptional regulatory family.</text>
</comment>
<feature type="domain" description="HTH lysR-type" evidence="6">
    <location>
        <begin position="2"/>
        <end position="59"/>
    </location>
</feature>
<dbReference type="Gene3D" id="1.10.10.10">
    <property type="entry name" value="Winged helix-like DNA-binding domain superfamily/Winged helix DNA-binding domain"/>
    <property type="match status" value="1"/>
</dbReference>
<evidence type="ECO:0000313" key="7">
    <source>
        <dbReference type="EMBL" id="QEX24457.1"/>
    </source>
</evidence>
<proteinExistence type="inferred from homology"/>
<keyword evidence="8" id="KW-1185">Reference proteome</keyword>
<evidence type="ECO:0000256" key="1">
    <source>
        <dbReference type="ARBA" id="ARBA00009437"/>
    </source>
</evidence>
<dbReference type="GO" id="GO:0003677">
    <property type="term" value="F:DNA binding"/>
    <property type="evidence" value="ECO:0007669"/>
    <property type="project" value="UniProtKB-KW"/>
</dbReference>
<dbReference type="RefSeq" id="WP_151119735.1">
    <property type="nucleotide sequence ID" value="NZ_CP042582.1"/>
</dbReference>
<evidence type="ECO:0000256" key="2">
    <source>
        <dbReference type="ARBA" id="ARBA00023015"/>
    </source>
</evidence>
<evidence type="ECO:0000313" key="8">
    <source>
        <dbReference type="Proteomes" id="UP000325797"/>
    </source>
</evidence>
<dbReference type="Proteomes" id="UP000325797">
    <property type="component" value="Chromosome"/>
</dbReference>
<dbReference type="Gene3D" id="3.40.190.10">
    <property type="entry name" value="Periplasmic binding protein-like II"/>
    <property type="match status" value="2"/>
</dbReference>
<dbReference type="PANTHER" id="PTHR30293">
    <property type="entry name" value="TRANSCRIPTIONAL REGULATORY PROTEIN NAC-RELATED"/>
    <property type="match status" value="1"/>
</dbReference>
<dbReference type="InterPro" id="IPR036388">
    <property type="entry name" value="WH-like_DNA-bd_sf"/>
</dbReference>
<evidence type="ECO:0000256" key="5">
    <source>
        <dbReference type="ARBA" id="ARBA00023163"/>
    </source>
</evidence>